<name>A0ABV4UAH7_9RHOO</name>
<reference evidence="5" key="1">
    <citation type="submission" date="2024-06" db="EMBL/GenBank/DDBJ databases">
        <title>Radixoralia hellwigii gen. nov., sp nov., isolated from a root canal in the human oral cavity.</title>
        <authorList>
            <person name="Bartsch S."/>
            <person name="Wittmer A."/>
            <person name="Schulz A.-K."/>
            <person name="Neumann-Schaal M."/>
            <person name="Wolf J."/>
            <person name="Gronow S."/>
            <person name="Tennert C."/>
            <person name="Haecker G."/>
            <person name="Cieplik F."/>
            <person name="Al-Ahmad A."/>
        </authorList>
    </citation>
    <scope>NUCLEOTIDE SEQUENCE [LARGE SCALE GENOMIC DNA]</scope>
    <source>
        <strain evidence="5">Wk13</strain>
    </source>
</reference>
<dbReference type="Proteomes" id="UP001574673">
    <property type="component" value="Unassembled WGS sequence"/>
</dbReference>
<dbReference type="InterPro" id="IPR003010">
    <property type="entry name" value="C-N_Hydrolase"/>
</dbReference>
<dbReference type="InterPro" id="IPR036526">
    <property type="entry name" value="C-N_Hydrolase_sf"/>
</dbReference>
<feature type="signal peptide" evidence="2">
    <location>
        <begin position="1"/>
        <end position="28"/>
    </location>
</feature>
<accession>A0ABV4UAH7</accession>
<keyword evidence="1 4" id="KW-0378">Hydrolase</keyword>
<evidence type="ECO:0000259" key="3">
    <source>
        <dbReference type="PROSITE" id="PS50263"/>
    </source>
</evidence>
<evidence type="ECO:0000256" key="2">
    <source>
        <dbReference type="SAM" id="SignalP"/>
    </source>
</evidence>
<dbReference type="PROSITE" id="PS51318">
    <property type="entry name" value="TAT"/>
    <property type="match status" value="1"/>
</dbReference>
<dbReference type="Pfam" id="PF00795">
    <property type="entry name" value="CN_hydrolase"/>
    <property type="match status" value="1"/>
</dbReference>
<keyword evidence="2" id="KW-0732">Signal</keyword>
<dbReference type="PANTHER" id="PTHR43674">
    <property type="entry name" value="NITRILASE C965.09-RELATED"/>
    <property type="match status" value="1"/>
</dbReference>
<dbReference type="CDD" id="cd07197">
    <property type="entry name" value="nitrilase"/>
    <property type="match status" value="1"/>
</dbReference>
<dbReference type="Gene3D" id="3.60.110.10">
    <property type="entry name" value="Carbon-nitrogen hydrolase"/>
    <property type="match status" value="1"/>
</dbReference>
<evidence type="ECO:0000313" key="5">
    <source>
        <dbReference type="Proteomes" id="UP001574673"/>
    </source>
</evidence>
<gene>
    <name evidence="4" type="ORF">ABCS64_00360</name>
</gene>
<dbReference type="PANTHER" id="PTHR43674:SF2">
    <property type="entry name" value="BETA-UREIDOPROPIONASE"/>
    <property type="match status" value="1"/>
</dbReference>
<evidence type="ECO:0000313" key="4">
    <source>
        <dbReference type="EMBL" id="MFA9948790.1"/>
    </source>
</evidence>
<dbReference type="InterPro" id="IPR006311">
    <property type="entry name" value="TAT_signal"/>
</dbReference>
<evidence type="ECO:0000256" key="1">
    <source>
        <dbReference type="ARBA" id="ARBA00022801"/>
    </source>
</evidence>
<feature type="domain" description="CN hydrolase" evidence="3">
    <location>
        <begin position="45"/>
        <end position="318"/>
    </location>
</feature>
<protein>
    <submittedName>
        <fullName evidence="4">Carbon-nitrogen hydrolase family protein</fullName>
    </submittedName>
</protein>
<feature type="chain" id="PRO_5046672274" evidence="2">
    <location>
        <begin position="29"/>
        <end position="318"/>
    </location>
</feature>
<comment type="caution">
    <text evidence="4">The sequence shown here is derived from an EMBL/GenBank/DDBJ whole genome shotgun (WGS) entry which is preliminary data.</text>
</comment>
<dbReference type="PROSITE" id="PS50263">
    <property type="entry name" value="CN_HYDROLASE"/>
    <property type="match status" value="1"/>
</dbReference>
<dbReference type="EMBL" id="JBEUWX010000001">
    <property type="protein sequence ID" value="MFA9948790.1"/>
    <property type="molecule type" value="Genomic_DNA"/>
</dbReference>
<sequence length="318" mass="34428">MKVMKRRRVVLGVAALCLAAPASGSAPAAPAPTPVDIAAKPPGTIRIALLHMDARPGEVAHNRRLIEHAVEHAAAAQADWLATPELAESGYGFAKRIGLEWIEAFPSAWLQRLARRARHHRMALFIGLPEKNLAGNMLHNSVAVIDRQGKILGTHRKYQVVGGQIERWATPGVRNTPFTLDGISVGVLVCADAYRPELSGRLRALGAQILISPANWPPVPGMGPEGYWEARTAETGVPLIVNNRTGNEPDLDFRLGESVVAQDGKRLFSFTFPETRLIFLDWDGARGFTAAGDMPLPTQRPIPTLPAQTTAIARPEAQ</sequence>
<organism evidence="4 5">
    <name type="scientific">Dentiradicibacter hellwigii</name>
    <dbReference type="NCBI Taxonomy" id="3149053"/>
    <lineage>
        <taxon>Bacteria</taxon>
        <taxon>Pseudomonadati</taxon>
        <taxon>Pseudomonadota</taxon>
        <taxon>Betaproteobacteria</taxon>
        <taxon>Rhodocyclales</taxon>
        <taxon>Rhodocyclaceae</taxon>
        <taxon>Dentiradicibacter</taxon>
    </lineage>
</organism>
<dbReference type="SUPFAM" id="SSF56317">
    <property type="entry name" value="Carbon-nitrogen hydrolase"/>
    <property type="match status" value="1"/>
</dbReference>
<proteinExistence type="predicted"/>
<keyword evidence="5" id="KW-1185">Reference proteome</keyword>
<dbReference type="RefSeq" id="WP_418889963.1">
    <property type="nucleotide sequence ID" value="NZ_JBEUWX010000001.1"/>
</dbReference>
<dbReference type="InterPro" id="IPR050345">
    <property type="entry name" value="Aliph_Amidase/BUP"/>
</dbReference>
<dbReference type="GO" id="GO:0016787">
    <property type="term" value="F:hydrolase activity"/>
    <property type="evidence" value="ECO:0007669"/>
    <property type="project" value="UniProtKB-KW"/>
</dbReference>